<evidence type="ECO:0000259" key="12">
    <source>
        <dbReference type="Pfam" id="PF04101"/>
    </source>
</evidence>
<organism evidence="13 14">
    <name type="scientific">Mailhella massiliensis</name>
    <dbReference type="NCBI Taxonomy" id="1903261"/>
    <lineage>
        <taxon>Bacteria</taxon>
        <taxon>Pseudomonadati</taxon>
        <taxon>Thermodesulfobacteriota</taxon>
        <taxon>Desulfovibrionia</taxon>
        <taxon>Desulfovibrionales</taxon>
        <taxon>Desulfovibrionaceae</taxon>
        <taxon>Mailhella</taxon>
    </lineage>
</organism>
<evidence type="ECO:0000256" key="1">
    <source>
        <dbReference type="ARBA" id="ARBA00022475"/>
    </source>
</evidence>
<evidence type="ECO:0000256" key="3">
    <source>
        <dbReference type="ARBA" id="ARBA00022676"/>
    </source>
</evidence>
<dbReference type="NCBIfam" id="TIGR01133">
    <property type="entry name" value="murG"/>
    <property type="match status" value="1"/>
</dbReference>
<keyword evidence="3 10" id="KW-0328">Glycosyltransferase</keyword>
<reference evidence="13" key="1">
    <citation type="journal article" date="2021" name="PeerJ">
        <title>Extensive microbial diversity within the chicken gut microbiome revealed by metagenomics and culture.</title>
        <authorList>
            <person name="Gilroy R."/>
            <person name="Ravi A."/>
            <person name="Getino M."/>
            <person name="Pursley I."/>
            <person name="Horton D.L."/>
            <person name="Alikhan N.F."/>
            <person name="Baker D."/>
            <person name="Gharbi K."/>
            <person name="Hall N."/>
            <person name="Watson M."/>
            <person name="Adriaenssens E.M."/>
            <person name="Foster-Nyarko E."/>
            <person name="Jarju S."/>
            <person name="Secka A."/>
            <person name="Antonio M."/>
            <person name="Oren A."/>
            <person name="Chaudhuri R.R."/>
            <person name="La Ragione R."/>
            <person name="Hildebrand F."/>
            <person name="Pallen M.J."/>
        </authorList>
    </citation>
    <scope>NUCLEOTIDE SEQUENCE</scope>
    <source>
        <strain evidence="13">ChiGjej2B2-19336</strain>
    </source>
</reference>
<keyword evidence="9 10" id="KW-0961">Cell wall biogenesis/degradation</keyword>
<evidence type="ECO:0000256" key="2">
    <source>
        <dbReference type="ARBA" id="ARBA00022618"/>
    </source>
</evidence>
<evidence type="ECO:0000256" key="4">
    <source>
        <dbReference type="ARBA" id="ARBA00022679"/>
    </source>
</evidence>
<evidence type="ECO:0000256" key="5">
    <source>
        <dbReference type="ARBA" id="ARBA00022960"/>
    </source>
</evidence>
<feature type="binding site" evidence="10">
    <location>
        <position position="294"/>
    </location>
    <ligand>
        <name>UDP-N-acetyl-alpha-D-glucosamine</name>
        <dbReference type="ChEBI" id="CHEBI:57705"/>
    </ligand>
</feature>
<evidence type="ECO:0000256" key="8">
    <source>
        <dbReference type="ARBA" id="ARBA00023306"/>
    </source>
</evidence>
<dbReference type="Pfam" id="PF03033">
    <property type="entry name" value="Glyco_transf_28"/>
    <property type="match status" value="1"/>
</dbReference>
<dbReference type="HAMAP" id="MF_00033">
    <property type="entry name" value="MurG"/>
    <property type="match status" value="1"/>
</dbReference>
<dbReference type="InterPro" id="IPR006009">
    <property type="entry name" value="GlcNAc_MurG"/>
</dbReference>
<dbReference type="EC" id="2.4.1.227" evidence="10"/>
<dbReference type="AlphaFoldDB" id="A0A921AV26"/>
<keyword evidence="6 10" id="KW-0573">Peptidoglycan synthesis</keyword>
<keyword evidence="7 10" id="KW-0472">Membrane</keyword>
<dbReference type="InterPro" id="IPR007235">
    <property type="entry name" value="Glyco_trans_28_C"/>
</dbReference>
<evidence type="ECO:0000256" key="10">
    <source>
        <dbReference type="HAMAP-Rule" id="MF_00033"/>
    </source>
</evidence>
<dbReference type="PANTHER" id="PTHR21015:SF22">
    <property type="entry name" value="GLYCOSYLTRANSFERASE"/>
    <property type="match status" value="1"/>
</dbReference>
<feature type="domain" description="Glycosyltransferase family 28 N-terminal" evidence="11">
    <location>
        <begin position="5"/>
        <end position="142"/>
    </location>
</feature>
<evidence type="ECO:0000259" key="11">
    <source>
        <dbReference type="Pfam" id="PF03033"/>
    </source>
</evidence>
<gene>
    <name evidence="10 13" type="primary">murG</name>
    <name evidence="13" type="ORF">K8W16_01290</name>
</gene>
<dbReference type="InterPro" id="IPR004276">
    <property type="entry name" value="GlycoTrans_28_N"/>
</dbReference>
<comment type="pathway">
    <text evidence="10">Cell wall biogenesis; peptidoglycan biosynthesis.</text>
</comment>
<reference evidence="13" key="2">
    <citation type="submission" date="2021-09" db="EMBL/GenBank/DDBJ databases">
        <authorList>
            <person name="Gilroy R."/>
        </authorList>
    </citation>
    <scope>NUCLEOTIDE SEQUENCE</scope>
    <source>
        <strain evidence="13">ChiGjej2B2-19336</strain>
    </source>
</reference>
<evidence type="ECO:0000313" key="13">
    <source>
        <dbReference type="EMBL" id="HJD96268.1"/>
    </source>
</evidence>
<dbReference type="GO" id="GO:0008360">
    <property type="term" value="P:regulation of cell shape"/>
    <property type="evidence" value="ECO:0007669"/>
    <property type="project" value="UniProtKB-KW"/>
</dbReference>
<evidence type="ECO:0000313" key="14">
    <source>
        <dbReference type="Proteomes" id="UP000698963"/>
    </source>
</evidence>
<evidence type="ECO:0000256" key="6">
    <source>
        <dbReference type="ARBA" id="ARBA00022984"/>
    </source>
</evidence>
<comment type="catalytic activity">
    <reaction evidence="10">
        <text>di-trans,octa-cis-undecaprenyl diphospho-N-acetyl-alpha-D-muramoyl-L-alanyl-D-glutamyl-meso-2,6-diaminopimeloyl-D-alanyl-D-alanine + UDP-N-acetyl-alpha-D-glucosamine = di-trans,octa-cis-undecaprenyl diphospho-[N-acetyl-alpha-D-glucosaminyl-(1-&gt;4)]-N-acetyl-alpha-D-muramoyl-L-alanyl-D-glutamyl-meso-2,6-diaminopimeloyl-D-alanyl-D-alanine + UDP + H(+)</text>
        <dbReference type="Rhea" id="RHEA:31227"/>
        <dbReference type="ChEBI" id="CHEBI:15378"/>
        <dbReference type="ChEBI" id="CHEBI:57705"/>
        <dbReference type="ChEBI" id="CHEBI:58223"/>
        <dbReference type="ChEBI" id="CHEBI:61387"/>
        <dbReference type="ChEBI" id="CHEBI:61388"/>
        <dbReference type="EC" id="2.4.1.227"/>
    </reaction>
</comment>
<comment type="caution">
    <text evidence="13">The sequence shown here is derived from an EMBL/GenBank/DDBJ whole genome shotgun (WGS) entry which is preliminary data.</text>
</comment>
<comment type="caution">
    <text evidence="10">Lacks conserved residue(s) required for the propagation of feature annotation.</text>
</comment>
<dbReference type="EMBL" id="DYZA01000024">
    <property type="protein sequence ID" value="HJD96268.1"/>
    <property type="molecule type" value="Genomic_DNA"/>
</dbReference>
<dbReference type="Gene3D" id="3.40.50.2000">
    <property type="entry name" value="Glycogen Phosphorylase B"/>
    <property type="match status" value="2"/>
</dbReference>
<dbReference type="Pfam" id="PF04101">
    <property type="entry name" value="Glyco_tran_28_C"/>
    <property type="match status" value="1"/>
</dbReference>
<dbReference type="SUPFAM" id="SSF53756">
    <property type="entry name" value="UDP-Glycosyltransferase/glycogen phosphorylase"/>
    <property type="match status" value="1"/>
</dbReference>
<keyword evidence="8 10" id="KW-0131">Cell cycle</keyword>
<dbReference type="GO" id="GO:0051301">
    <property type="term" value="P:cell division"/>
    <property type="evidence" value="ECO:0007669"/>
    <property type="project" value="UniProtKB-KW"/>
</dbReference>
<protein>
    <recommendedName>
        <fullName evidence="10">UDP-N-acetylglucosamine--N-acetylmuramyl-(pentapeptide) pyrophosphoryl-undecaprenol N-acetylglucosamine transferase</fullName>
        <ecNumber evidence="10">2.4.1.227</ecNumber>
    </recommendedName>
    <alternativeName>
        <fullName evidence="10">Undecaprenyl-PP-MurNAc-pentapeptide-UDPGlcNAc GlcNAc transferase</fullName>
    </alternativeName>
</protein>
<name>A0A921AV26_9BACT</name>
<evidence type="ECO:0000256" key="7">
    <source>
        <dbReference type="ARBA" id="ARBA00023136"/>
    </source>
</evidence>
<sequence length="373" mass="39579">MPFRIIITTGGTGGHIFPALAVVEALRKKHPDVEVLFVGGLYGPEKDLASRAGVPFRGLPVRGFLGRGVKALSAGAAMLAGVWRALFLVRSFRPDAVMGFGGYAAFAAVLAAYLLGRPCALHEQNAVPGAANKVLGRLVRRICLSWPQRKDDPSFPEERCVLTGNPIREGIAALGAQERKGGRTLLVMGGSQGARAINNMVISMLPALREAGVNIVHQTGAGEYESVRLGYMEAGFSREETDTVVRPFIHDMAEAYASCDLALCRAGATSLAELAATGTPSVLIPFPFAAHDHQTGNARAMQDAGGGILLPQKDAQRMAEEGSLAPMILELLGNRERLLAMRKGALSLSRPHAASDVADELLALASHKKSNTW</sequence>
<dbReference type="GO" id="GO:0005975">
    <property type="term" value="P:carbohydrate metabolic process"/>
    <property type="evidence" value="ECO:0007669"/>
    <property type="project" value="InterPro"/>
</dbReference>
<dbReference type="PANTHER" id="PTHR21015">
    <property type="entry name" value="UDP-N-ACETYLGLUCOSAMINE--N-ACETYLMURAMYL-(PENTAPEPTIDE) PYROPHOSPHORYL-UNDECAPRENOL N-ACETYLGLUCOSAMINE TRANSFERASE 1"/>
    <property type="match status" value="1"/>
</dbReference>
<comment type="similarity">
    <text evidence="10">Belongs to the glycosyltransferase 28 family. MurG subfamily.</text>
</comment>
<proteinExistence type="inferred from homology"/>
<dbReference type="GO" id="GO:0071555">
    <property type="term" value="P:cell wall organization"/>
    <property type="evidence" value="ECO:0007669"/>
    <property type="project" value="UniProtKB-KW"/>
</dbReference>
<feature type="binding site" evidence="10">
    <location>
        <position position="125"/>
    </location>
    <ligand>
        <name>UDP-N-acetyl-alpha-D-glucosamine</name>
        <dbReference type="ChEBI" id="CHEBI:57705"/>
    </ligand>
</feature>
<feature type="binding site" evidence="10">
    <location>
        <begin position="12"/>
        <end position="14"/>
    </location>
    <ligand>
        <name>UDP-N-acetyl-alpha-D-glucosamine</name>
        <dbReference type="ChEBI" id="CHEBI:57705"/>
    </ligand>
</feature>
<feature type="binding site" evidence="10">
    <location>
        <position position="249"/>
    </location>
    <ligand>
        <name>UDP-N-acetyl-alpha-D-glucosamine</name>
        <dbReference type="ChEBI" id="CHEBI:57705"/>
    </ligand>
</feature>
<dbReference type="CDD" id="cd03785">
    <property type="entry name" value="GT28_MurG"/>
    <property type="match status" value="1"/>
</dbReference>
<dbReference type="GO" id="GO:0005886">
    <property type="term" value="C:plasma membrane"/>
    <property type="evidence" value="ECO:0007669"/>
    <property type="project" value="UniProtKB-SubCell"/>
</dbReference>
<dbReference type="GO" id="GO:0009252">
    <property type="term" value="P:peptidoglycan biosynthetic process"/>
    <property type="evidence" value="ECO:0007669"/>
    <property type="project" value="UniProtKB-UniRule"/>
</dbReference>
<evidence type="ECO:0000256" key="9">
    <source>
        <dbReference type="ARBA" id="ARBA00023316"/>
    </source>
</evidence>
<feature type="binding site" evidence="10">
    <location>
        <position position="191"/>
    </location>
    <ligand>
        <name>UDP-N-acetyl-alpha-D-glucosamine</name>
        <dbReference type="ChEBI" id="CHEBI:57705"/>
    </ligand>
</feature>
<keyword evidence="5 10" id="KW-0133">Cell shape</keyword>
<feature type="binding site" evidence="10">
    <location>
        <position position="168"/>
    </location>
    <ligand>
        <name>UDP-N-acetyl-alpha-D-glucosamine</name>
        <dbReference type="ChEBI" id="CHEBI:57705"/>
    </ligand>
</feature>
<dbReference type="GO" id="GO:0050511">
    <property type="term" value="F:undecaprenyldiphospho-muramoylpentapeptide beta-N-acetylglucosaminyltransferase activity"/>
    <property type="evidence" value="ECO:0007669"/>
    <property type="project" value="UniProtKB-UniRule"/>
</dbReference>
<feature type="domain" description="Glycosyl transferase family 28 C-terminal" evidence="12">
    <location>
        <begin position="184"/>
        <end position="349"/>
    </location>
</feature>
<keyword evidence="4 10" id="KW-0808">Transferase</keyword>
<dbReference type="Proteomes" id="UP000698963">
    <property type="component" value="Unassembled WGS sequence"/>
</dbReference>
<comment type="subcellular location">
    <subcellularLocation>
        <location evidence="10">Cell membrane</location>
        <topology evidence="10">Peripheral membrane protein</topology>
        <orientation evidence="10">Cytoplasmic side</orientation>
    </subcellularLocation>
</comment>
<dbReference type="RefSeq" id="WP_304120470.1">
    <property type="nucleotide sequence ID" value="NZ_DYZA01000024.1"/>
</dbReference>
<keyword evidence="1 10" id="KW-1003">Cell membrane</keyword>
<keyword evidence="2 10" id="KW-0132">Cell division</keyword>
<comment type="function">
    <text evidence="10">Cell wall formation. Catalyzes the transfer of a GlcNAc subunit on undecaprenyl-pyrophosphoryl-MurNAc-pentapeptide (lipid intermediate I) to form undecaprenyl-pyrophosphoryl-MurNAc-(pentapeptide)GlcNAc (lipid intermediate II).</text>
</comment>
<accession>A0A921AV26</accession>